<dbReference type="PATRIC" id="fig|1122146.4.peg.114"/>
<sequence length="320" mass="36989">MGEPNLQAATLELLNRARQLSPTPLEVIYRDQKVGYILPDQGQQYLSGGGWCFDISDLTAPDFTLSHQLLNYLMLLEKQVPQISFNLTTNDLQLDAKLMASGMALYQTVLNTTIYQQQADLGILTEEIKEAYFKGVLAQLPPESEQGNQLASLRMATLLDALVFFKDEEPAVMSKFQELYPQAFEQAELMYQMLQQKPVTTPIQIRRGIVRLYRMFDKCLRDLQLQPLRLSEFVTVSLVLTENQTMTKMKNLFEIYHTEWQDNLQFKSAYIGRLKTDQQNAFVINAPEQAEQEYFKNLYEMPVAVFLRQQGCEYFVRTKD</sequence>
<dbReference type="Proteomes" id="UP000051500">
    <property type="component" value="Unassembled WGS sequence"/>
</dbReference>
<organism evidence="1 2">
    <name type="scientific">Ligilactobacillus ceti DSM 22408</name>
    <dbReference type="NCBI Taxonomy" id="1122146"/>
    <lineage>
        <taxon>Bacteria</taxon>
        <taxon>Bacillati</taxon>
        <taxon>Bacillota</taxon>
        <taxon>Bacilli</taxon>
        <taxon>Lactobacillales</taxon>
        <taxon>Lactobacillaceae</taxon>
        <taxon>Ligilactobacillus</taxon>
    </lineage>
</organism>
<protein>
    <submittedName>
        <fullName evidence="1">IpaB EvcA family protein</fullName>
    </submittedName>
</protein>
<dbReference type="OrthoDB" id="2246846at2"/>
<evidence type="ECO:0000313" key="1">
    <source>
        <dbReference type="EMBL" id="KRN89394.1"/>
    </source>
</evidence>
<dbReference type="eggNOG" id="ENOG502ZU5A">
    <property type="taxonomic scope" value="Bacteria"/>
</dbReference>
<name>A0A0R2KJ05_9LACO</name>
<accession>A0A0R2KJ05</accession>
<dbReference type="EMBL" id="JQBZ01000016">
    <property type="protein sequence ID" value="KRN89394.1"/>
    <property type="molecule type" value="Genomic_DNA"/>
</dbReference>
<proteinExistence type="predicted"/>
<dbReference type="AlphaFoldDB" id="A0A0R2KJ05"/>
<comment type="caution">
    <text evidence="1">The sequence shown here is derived from an EMBL/GenBank/DDBJ whole genome shotgun (WGS) entry which is preliminary data.</text>
</comment>
<keyword evidence="2" id="KW-1185">Reference proteome</keyword>
<dbReference type="STRING" id="1122146.IV53_GL000112"/>
<reference evidence="1 2" key="1">
    <citation type="journal article" date="2015" name="Genome Announc.">
        <title>Expanding the biotechnology potential of lactobacilli through comparative genomics of 213 strains and associated genera.</title>
        <authorList>
            <person name="Sun Z."/>
            <person name="Harris H.M."/>
            <person name="McCann A."/>
            <person name="Guo C."/>
            <person name="Argimon S."/>
            <person name="Zhang W."/>
            <person name="Yang X."/>
            <person name="Jeffery I.B."/>
            <person name="Cooney J.C."/>
            <person name="Kagawa T.F."/>
            <person name="Liu W."/>
            <person name="Song Y."/>
            <person name="Salvetti E."/>
            <person name="Wrobel A."/>
            <person name="Rasinkangas P."/>
            <person name="Parkhill J."/>
            <person name="Rea M.C."/>
            <person name="O'Sullivan O."/>
            <person name="Ritari J."/>
            <person name="Douillard F.P."/>
            <person name="Paul Ross R."/>
            <person name="Yang R."/>
            <person name="Briner A.E."/>
            <person name="Felis G.E."/>
            <person name="de Vos W.M."/>
            <person name="Barrangou R."/>
            <person name="Klaenhammer T.R."/>
            <person name="Caufield P.W."/>
            <person name="Cui Y."/>
            <person name="Zhang H."/>
            <person name="O'Toole P.W."/>
        </authorList>
    </citation>
    <scope>NUCLEOTIDE SEQUENCE [LARGE SCALE GENOMIC DNA]</scope>
    <source>
        <strain evidence="1 2">DSM 22408</strain>
    </source>
</reference>
<gene>
    <name evidence="1" type="ORF">IV53_GL000112</name>
</gene>
<dbReference type="RefSeq" id="WP_027106406.1">
    <property type="nucleotide sequence ID" value="NZ_AUHP01000012.1"/>
</dbReference>
<evidence type="ECO:0000313" key="2">
    <source>
        <dbReference type="Proteomes" id="UP000051500"/>
    </source>
</evidence>